<comment type="function">
    <text evidence="1">Catalyzes the phosphorylation of D-fructose 6-phosphate, the first committing step of glycolysis. Uses inorganic phosphate (PPi) as phosphoryl donor instead of ATP like common ATP-dependent phosphofructokinases (ATP-PFKs), which renders the reaction reversible, and can thus function both in glycolysis and gluconeogenesis. Consistently, PPi-PFK can replace the enzymes of both the forward (ATP-PFK) and reverse (fructose-bisphosphatase (FBPase)) reactions.</text>
</comment>
<comment type="cofactor">
    <cofactor evidence="1">
        <name>Mg(2+)</name>
        <dbReference type="ChEBI" id="CHEBI:18420"/>
    </cofactor>
</comment>
<feature type="active site" description="Proton acceptor" evidence="1">
    <location>
        <position position="133"/>
    </location>
</feature>
<protein>
    <recommendedName>
        <fullName evidence="1">Pyrophosphate--fructose 6-phosphate 1-phosphotransferase</fullName>
        <ecNumber evidence="1">2.7.1.90</ecNumber>
    </recommendedName>
    <alternativeName>
        <fullName evidence="1">6-phosphofructokinase, pyrophosphate dependent</fullName>
    </alternativeName>
    <alternativeName>
        <fullName evidence="1">PPi-dependent phosphofructokinase</fullName>
        <shortName evidence="1">PPi-PFK</shortName>
    </alternativeName>
    <alternativeName>
        <fullName evidence="1">Pyrophosphate-dependent 6-phosphofructose-1-kinase</fullName>
    </alternativeName>
</protein>
<evidence type="ECO:0000256" key="1">
    <source>
        <dbReference type="HAMAP-Rule" id="MF_01978"/>
    </source>
</evidence>
<accession>A0ABS6BVS4</accession>
<dbReference type="Proteomes" id="UP000776252">
    <property type="component" value="Unassembled WGS sequence"/>
</dbReference>
<keyword evidence="1" id="KW-0479">Metal-binding</keyword>
<feature type="binding site" evidence="1">
    <location>
        <position position="11"/>
    </location>
    <ligand>
        <name>diphosphate</name>
        <dbReference type="ChEBI" id="CHEBI:33019"/>
    </ligand>
</feature>
<comment type="caution">
    <text evidence="1">Lacks conserved residue(s) required for the propagation of feature annotation.</text>
</comment>
<dbReference type="InterPro" id="IPR000023">
    <property type="entry name" value="Phosphofructokinase_dom"/>
</dbReference>
<comment type="subcellular location">
    <subcellularLocation>
        <location evidence="1">Cytoplasm</location>
    </subcellularLocation>
</comment>
<keyword evidence="1" id="KW-0963">Cytoplasm</keyword>
<feature type="binding site" evidence="1">
    <location>
        <position position="235"/>
    </location>
    <ligand>
        <name>substrate</name>
    </ligand>
</feature>
<comment type="caution">
    <text evidence="3">The sequence shown here is derived from an EMBL/GenBank/DDBJ whole genome shotgun (WGS) entry which is preliminary data.</text>
</comment>
<keyword evidence="1" id="KW-0324">Glycolysis</keyword>
<dbReference type="InterPro" id="IPR050929">
    <property type="entry name" value="PFKA"/>
</dbReference>
<reference evidence="3 4" key="1">
    <citation type="submission" date="2021-06" db="EMBL/GenBank/DDBJ databases">
        <title>Clostridia strains as spoilage organisms.</title>
        <authorList>
            <person name="Wambui J."/>
            <person name="Stephan R."/>
            <person name="Stevens M.J.A."/>
        </authorList>
    </citation>
    <scope>NUCLEOTIDE SEQUENCE [LARGE SCALE GENOMIC DNA]</scope>
    <source>
        <strain evidence="3 4">DSM 14204</strain>
    </source>
</reference>
<keyword evidence="1" id="KW-0418">Kinase</keyword>
<comment type="similarity">
    <text evidence="1">Belongs to the phosphofructokinase type A (PFKA) family. PPi-dependent PFK group II subfamily. Clade 'B2' sub-subfamily.</text>
</comment>
<feature type="binding site" evidence="1">
    <location>
        <position position="103"/>
    </location>
    <ligand>
        <name>Mg(2+)</name>
        <dbReference type="ChEBI" id="CHEBI:18420"/>
        <note>catalytic</note>
    </ligand>
</feature>
<dbReference type="PIRSF" id="PIRSF036483">
    <property type="entry name" value="PFK_XF0274"/>
    <property type="match status" value="1"/>
</dbReference>
<dbReference type="NCBIfam" id="NF010675">
    <property type="entry name" value="PRK14072.1"/>
    <property type="match status" value="1"/>
</dbReference>
<proteinExistence type="inferred from homology"/>
<feature type="binding site" evidence="1">
    <location>
        <begin position="178"/>
        <end position="180"/>
    </location>
    <ligand>
        <name>substrate</name>
    </ligand>
</feature>
<dbReference type="GO" id="GO:0047334">
    <property type="term" value="F:diphosphate-fructose-6-phosphate 1-phosphotransferase activity"/>
    <property type="evidence" value="ECO:0007669"/>
    <property type="project" value="UniProtKB-EC"/>
</dbReference>
<dbReference type="InterPro" id="IPR011404">
    <property type="entry name" value="PPi-PFK"/>
</dbReference>
<sequence>MKKIVIGQAGGPTAVINTSLVGFVESSIKNNLLYGVLNGYEGLVKDNLIELKDETLDLVKKHKYIPGACLGSGRYQLTDEKIEIAVNNLKKNDINALVFIGGNGTMAALQKIKNVADRIGYELQVIGIPKTVDNDLGMTDHAPGFASAAKFVAFSARDISKDLESMKNFEQVRIIETMGRNAGWLAAASGLLKESEEEGPHIIYLPERKFHTDEFLVDIKNLVKEYGTATIVVSEGIKLDNDNNIQKAVVNGRVVLGGVSKRLEDIVKENLGFSARGENLGMNQRSFSLATSSQDRIEAYDVGKKASALIDNNETNVMVTILNSDIKGYDYHLESCLLDKVTSLGEKALPNEFINNPQKYYEWLRPLIGGDLSPYPSVPGGKTNYAKQCCIFK</sequence>
<keyword evidence="4" id="KW-1185">Reference proteome</keyword>
<comment type="catalytic activity">
    <reaction evidence="1">
        <text>beta-D-fructose 6-phosphate + diphosphate = beta-D-fructose 1,6-bisphosphate + phosphate + H(+)</text>
        <dbReference type="Rhea" id="RHEA:13613"/>
        <dbReference type="ChEBI" id="CHEBI:15378"/>
        <dbReference type="ChEBI" id="CHEBI:32966"/>
        <dbReference type="ChEBI" id="CHEBI:33019"/>
        <dbReference type="ChEBI" id="CHEBI:43474"/>
        <dbReference type="ChEBI" id="CHEBI:57634"/>
        <dbReference type="EC" id="2.7.1.90"/>
    </reaction>
</comment>
<dbReference type="HAMAP" id="MF_01978">
    <property type="entry name" value="Phosphofructokinase_II_B2"/>
    <property type="match status" value="1"/>
</dbReference>
<comment type="activity regulation">
    <text evidence="1">Non-allosteric.</text>
</comment>
<comment type="subunit">
    <text evidence="1">Homodimer.</text>
</comment>
<evidence type="ECO:0000313" key="3">
    <source>
        <dbReference type="EMBL" id="MBU3160998.1"/>
    </source>
</evidence>
<feature type="site" description="Important for catalytic activity; stabilizes the transition state when the phosphoryl donor is PPi" evidence="1">
    <location>
        <position position="130"/>
    </location>
</feature>
<feature type="domain" description="Phosphofructokinase" evidence="2">
    <location>
        <begin position="3"/>
        <end position="309"/>
    </location>
</feature>
<evidence type="ECO:0000313" key="4">
    <source>
        <dbReference type="Proteomes" id="UP000776252"/>
    </source>
</evidence>
<gene>
    <name evidence="1" type="primary">pfp</name>
    <name evidence="3" type="ORF">KPL37_14830</name>
</gene>
<feature type="binding site" evidence="1">
    <location>
        <begin position="131"/>
        <end position="133"/>
    </location>
    <ligand>
        <name>substrate</name>
    </ligand>
</feature>
<evidence type="ECO:0000259" key="2">
    <source>
        <dbReference type="Pfam" id="PF00365"/>
    </source>
</evidence>
<name>A0ABS6BVS4_9CLOT</name>
<keyword evidence="1" id="KW-0460">Magnesium</keyword>
<keyword evidence="1 3" id="KW-0808">Transferase</keyword>
<dbReference type="EC" id="2.7.1.90" evidence="1"/>
<comment type="pathway">
    <text evidence="1">Carbohydrate degradation; glycolysis; D-glyceraldehyde 3-phosphate and glycerone phosphate from D-glucose: step 3/4.</text>
</comment>
<dbReference type="RefSeq" id="WP_216150575.1">
    <property type="nucleotide sequence ID" value="NZ_JAHLDV010000042.1"/>
</dbReference>
<dbReference type="EMBL" id="JAHLDV010000042">
    <property type="protein sequence ID" value="MBU3160998.1"/>
    <property type="molecule type" value="Genomic_DNA"/>
</dbReference>
<dbReference type="PANTHER" id="PTHR45770">
    <property type="entry name" value="ATP-DEPENDENT 6-PHOSPHOFRUCTOKINASE 1"/>
    <property type="match status" value="1"/>
</dbReference>
<organism evidence="3 4">
    <name type="scientific">Clostridium frigoris</name>
    <dbReference type="NCBI Taxonomy" id="205327"/>
    <lineage>
        <taxon>Bacteria</taxon>
        <taxon>Bacillati</taxon>
        <taxon>Bacillota</taxon>
        <taxon>Clostridia</taxon>
        <taxon>Eubacteriales</taxon>
        <taxon>Clostridiaceae</taxon>
        <taxon>Clostridium</taxon>
    </lineage>
</organism>
<dbReference type="Pfam" id="PF00365">
    <property type="entry name" value="PFK"/>
    <property type="match status" value="1"/>
</dbReference>